<dbReference type="PANTHER" id="PTHR12128">
    <property type="entry name" value="DIHYDRODIPICOLINATE SYNTHASE"/>
    <property type="match status" value="1"/>
</dbReference>
<comment type="function">
    <text evidence="1 12">Catalyzes the condensation of (S)-aspartate-beta-semialdehyde [(S)-ASA] and pyruvate to 4-hydroxy-tetrahydrodipicolinate (HTPA).</text>
</comment>
<evidence type="ECO:0000256" key="14">
    <source>
        <dbReference type="PIRSR" id="PIRSR001365-1"/>
    </source>
</evidence>
<keyword evidence="9 12" id="KW-0456">Lyase</keyword>
<comment type="subunit">
    <text evidence="12">Homotetramer; dimer of dimers.</text>
</comment>
<feature type="active site" description="Proton donor/acceptor" evidence="12 14">
    <location>
        <position position="139"/>
    </location>
</feature>
<evidence type="ECO:0000256" key="4">
    <source>
        <dbReference type="ARBA" id="ARBA00012086"/>
    </source>
</evidence>
<dbReference type="PIRSF" id="PIRSF001365">
    <property type="entry name" value="DHDPS"/>
    <property type="match status" value="1"/>
</dbReference>
<evidence type="ECO:0000256" key="6">
    <source>
        <dbReference type="ARBA" id="ARBA00022605"/>
    </source>
</evidence>
<comment type="subcellular location">
    <subcellularLocation>
        <location evidence="12">Cytoplasm</location>
    </subcellularLocation>
</comment>
<evidence type="ECO:0000256" key="5">
    <source>
        <dbReference type="ARBA" id="ARBA00022490"/>
    </source>
</evidence>
<dbReference type="EMBL" id="NRJG01000146">
    <property type="protein sequence ID" value="RIY35187.1"/>
    <property type="molecule type" value="Genomic_DNA"/>
</dbReference>
<keyword evidence="7 12" id="KW-0220">Diaminopimelate biosynthesis</keyword>
<evidence type="ECO:0000256" key="8">
    <source>
        <dbReference type="ARBA" id="ARBA00023154"/>
    </source>
</evidence>
<dbReference type="UniPathway" id="UPA00034">
    <property type="reaction ID" value="UER00017"/>
</dbReference>
<evidence type="ECO:0000256" key="3">
    <source>
        <dbReference type="ARBA" id="ARBA00007592"/>
    </source>
</evidence>
<evidence type="ECO:0000256" key="10">
    <source>
        <dbReference type="ARBA" id="ARBA00023270"/>
    </source>
</evidence>
<feature type="site" description="Part of a proton relay during catalysis" evidence="12">
    <location>
        <position position="50"/>
    </location>
</feature>
<dbReference type="AlphaFoldDB" id="A0A3A1YGM3"/>
<evidence type="ECO:0000256" key="12">
    <source>
        <dbReference type="HAMAP-Rule" id="MF_00418"/>
    </source>
</evidence>
<protein>
    <recommendedName>
        <fullName evidence="4 12">4-hydroxy-tetrahydrodipicolinate synthase</fullName>
        <shortName evidence="12">HTPA synthase</shortName>
        <ecNumber evidence="4 12">4.3.3.7</ecNumber>
    </recommendedName>
</protein>
<accession>A0A3A1YGM3</accession>
<comment type="caution">
    <text evidence="12">Was originally thought to be a dihydrodipicolinate synthase (DHDPS), catalyzing the condensation of (S)-aspartate-beta-semialdehyde [(S)-ASA] and pyruvate to dihydrodipicolinate (DHDP). However, it was shown in E.coli that the product of the enzymatic reaction is not dihydrodipicolinate but in fact (4S)-4-hydroxy-2,3,4,5-tetrahydro-(2S)-dipicolinic acid (HTPA), and that the consecutive dehydration reaction leading to DHDP is not spontaneous but catalyzed by DapB.</text>
</comment>
<dbReference type="InterPro" id="IPR005263">
    <property type="entry name" value="DapA"/>
</dbReference>
<comment type="catalytic activity">
    <reaction evidence="11 12">
        <text>L-aspartate 4-semialdehyde + pyruvate = (2S,4S)-4-hydroxy-2,3,4,5-tetrahydrodipicolinate + H2O + H(+)</text>
        <dbReference type="Rhea" id="RHEA:34171"/>
        <dbReference type="ChEBI" id="CHEBI:15361"/>
        <dbReference type="ChEBI" id="CHEBI:15377"/>
        <dbReference type="ChEBI" id="CHEBI:15378"/>
        <dbReference type="ChEBI" id="CHEBI:67139"/>
        <dbReference type="ChEBI" id="CHEBI:537519"/>
        <dbReference type="EC" id="4.3.3.7"/>
    </reaction>
</comment>
<evidence type="ECO:0000256" key="11">
    <source>
        <dbReference type="ARBA" id="ARBA00047836"/>
    </source>
</evidence>
<dbReference type="Proteomes" id="UP000265916">
    <property type="component" value="Unassembled WGS sequence"/>
</dbReference>
<evidence type="ECO:0000256" key="2">
    <source>
        <dbReference type="ARBA" id="ARBA00005120"/>
    </source>
</evidence>
<dbReference type="InterPro" id="IPR013785">
    <property type="entry name" value="Aldolase_TIM"/>
</dbReference>
<reference evidence="16 17" key="1">
    <citation type="submission" date="2017-08" db="EMBL/GenBank/DDBJ databases">
        <title>Reclassification of Bisgaard taxon 37 and 44.</title>
        <authorList>
            <person name="Christensen H."/>
        </authorList>
    </citation>
    <scope>NUCLEOTIDE SEQUENCE [LARGE SCALE GENOMIC DNA]</scope>
    <source>
        <strain evidence="16 17">111</strain>
    </source>
</reference>
<comment type="pathway">
    <text evidence="2 12">Amino-acid biosynthesis; L-lysine biosynthesis via DAP pathway; (S)-tetrahydrodipicolinate from L-aspartate: step 3/4.</text>
</comment>
<keyword evidence="6 12" id="KW-0028">Amino-acid biosynthesis</keyword>
<dbReference type="InterPro" id="IPR020625">
    <property type="entry name" value="Schiff_base-form_aldolases_AS"/>
</dbReference>
<feature type="binding site" evidence="12 15">
    <location>
        <position position="51"/>
    </location>
    <ligand>
        <name>pyruvate</name>
        <dbReference type="ChEBI" id="CHEBI:15361"/>
    </ligand>
</feature>
<evidence type="ECO:0000256" key="13">
    <source>
        <dbReference type="PIRNR" id="PIRNR001365"/>
    </source>
</evidence>
<name>A0A3A1YGM3_9GAMM</name>
<dbReference type="PRINTS" id="PR00146">
    <property type="entry name" value="DHPICSNTHASE"/>
</dbReference>
<dbReference type="GO" id="GO:0008840">
    <property type="term" value="F:4-hydroxy-tetrahydrodipicolinate synthase activity"/>
    <property type="evidence" value="ECO:0007669"/>
    <property type="project" value="UniProtKB-UniRule"/>
</dbReference>
<dbReference type="PANTHER" id="PTHR12128:SF66">
    <property type="entry name" value="4-HYDROXY-2-OXOGLUTARATE ALDOLASE, MITOCHONDRIAL"/>
    <property type="match status" value="1"/>
</dbReference>
<evidence type="ECO:0000256" key="9">
    <source>
        <dbReference type="ARBA" id="ARBA00023239"/>
    </source>
</evidence>
<gene>
    <name evidence="12" type="primary">dapA</name>
    <name evidence="16" type="ORF">CKF58_06925</name>
</gene>
<organism evidence="16 17">
    <name type="scientific">Psittacicella hinzii</name>
    <dbReference type="NCBI Taxonomy" id="2028575"/>
    <lineage>
        <taxon>Bacteria</taxon>
        <taxon>Pseudomonadati</taxon>
        <taxon>Pseudomonadota</taxon>
        <taxon>Gammaproteobacteria</taxon>
        <taxon>Pasteurellales</taxon>
        <taxon>Psittacicellaceae</taxon>
        <taxon>Psittacicella</taxon>
    </lineage>
</organism>
<evidence type="ECO:0000256" key="15">
    <source>
        <dbReference type="PIRSR" id="PIRSR001365-2"/>
    </source>
</evidence>
<dbReference type="GO" id="GO:0019877">
    <property type="term" value="P:diaminopimelate biosynthetic process"/>
    <property type="evidence" value="ECO:0007669"/>
    <property type="project" value="UniProtKB-UniRule"/>
</dbReference>
<evidence type="ECO:0000313" key="16">
    <source>
        <dbReference type="EMBL" id="RIY35187.1"/>
    </source>
</evidence>
<dbReference type="Gene3D" id="3.20.20.70">
    <property type="entry name" value="Aldolase class I"/>
    <property type="match status" value="1"/>
</dbReference>
<evidence type="ECO:0000313" key="17">
    <source>
        <dbReference type="Proteomes" id="UP000265916"/>
    </source>
</evidence>
<dbReference type="CDD" id="cd00950">
    <property type="entry name" value="DHDPS"/>
    <property type="match status" value="1"/>
</dbReference>
<dbReference type="RefSeq" id="WP_119532328.1">
    <property type="nucleotide sequence ID" value="NZ_NRJG01000146.1"/>
</dbReference>
<dbReference type="SUPFAM" id="SSF51569">
    <property type="entry name" value="Aldolase"/>
    <property type="match status" value="1"/>
</dbReference>
<dbReference type="InterPro" id="IPR002220">
    <property type="entry name" value="DapA-like"/>
</dbReference>
<dbReference type="SMART" id="SM01130">
    <property type="entry name" value="DHDPS"/>
    <property type="match status" value="1"/>
</dbReference>
<feature type="active site" description="Schiff-base intermediate with substrate" evidence="12 14">
    <location>
        <position position="167"/>
    </location>
</feature>
<dbReference type="EC" id="4.3.3.7" evidence="4 12"/>
<dbReference type="Pfam" id="PF00701">
    <property type="entry name" value="DHDPS"/>
    <property type="match status" value="1"/>
</dbReference>
<comment type="similarity">
    <text evidence="3 12 13">Belongs to the DapA family.</text>
</comment>
<evidence type="ECO:0000256" key="7">
    <source>
        <dbReference type="ARBA" id="ARBA00022915"/>
    </source>
</evidence>
<dbReference type="GO" id="GO:0009089">
    <property type="term" value="P:lysine biosynthetic process via diaminopimelate"/>
    <property type="evidence" value="ECO:0007669"/>
    <property type="project" value="UniProtKB-UniRule"/>
</dbReference>
<evidence type="ECO:0000256" key="1">
    <source>
        <dbReference type="ARBA" id="ARBA00003294"/>
    </source>
</evidence>
<proteinExistence type="inferred from homology"/>
<sequence>MYMTHPIFKGSIVAIITPLTEQGQVDYSSLKNLVDYHVESGTDAIVVCGTTGETVTLSEEEALEVTQKVVEYANKRIPVIAGTGSNSTAKAIAYTQKVEKLGVDACLSVVPYYNKPSQEGIYQHFKAIADATKLPVILYNVPGRTVVSMSVDTVVRLAQLDNVIGIKDADPDLHRVGQIVSRTKDSNFFHLSGEDGTALDAIAMGSNGVISVSANVMAKPWAEIVHTALEGNYLKALEMEQQYAEVHKVLFVEPNPTPAKWAAWKLGLIASPAQRLPLVALSPAGQEKVTQVFTAAKLLK</sequence>
<keyword evidence="5 12" id="KW-0963">Cytoplasm</keyword>
<dbReference type="HAMAP" id="MF_00418">
    <property type="entry name" value="DapA"/>
    <property type="match status" value="1"/>
</dbReference>
<dbReference type="PROSITE" id="PS00666">
    <property type="entry name" value="DHDPS_2"/>
    <property type="match status" value="1"/>
</dbReference>
<comment type="caution">
    <text evidence="16">The sequence shown here is derived from an EMBL/GenBank/DDBJ whole genome shotgun (WGS) entry which is preliminary data.</text>
</comment>
<keyword evidence="10 12" id="KW-0704">Schiff base</keyword>
<keyword evidence="17" id="KW-1185">Reference proteome</keyword>
<dbReference type="OrthoDB" id="9782828at2"/>
<keyword evidence="8 12" id="KW-0457">Lysine biosynthesis</keyword>
<dbReference type="NCBIfam" id="TIGR00674">
    <property type="entry name" value="dapA"/>
    <property type="match status" value="1"/>
</dbReference>
<feature type="binding site" evidence="12 15">
    <location>
        <position position="210"/>
    </location>
    <ligand>
        <name>pyruvate</name>
        <dbReference type="ChEBI" id="CHEBI:15361"/>
    </ligand>
</feature>
<feature type="site" description="Part of a proton relay during catalysis" evidence="12">
    <location>
        <position position="113"/>
    </location>
</feature>
<dbReference type="GO" id="GO:0005829">
    <property type="term" value="C:cytosol"/>
    <property type="evidence" value="ECO:0007669"/>
    <property type="project" value="TreeGrafter"/>
</dbReference>